<dbReference type="PROSITE" id="PS51719">
    <property type="entry name" value="G_SEPTIN"/>
    <property type="match status" value="1"/>
</dbReference>
<dbReference type="AlphaFoldDB" id="A0A507E0H2"/>
<dbReference type="Proteomes" id="UP000318582">
    <property type="component" value="Unassembled WGS sequence"/>
</dbReference>
<keyword evidence="8" id="KW-1185">Reference proteome</keyword>
<organism evidence="7 8">
    <name type="scientific">Powellomyces hirtus</name>
    <dbReference type="NCBI Taxonomy" id="109895"/>
    <lineage>
        <taxon>Eukaryota</taxon>
        <taxon>Fungi</taxon>
        <taxon>Fungi incertae sedis</taxon>
        <taxon>Chytridiomycota</taxon>
        <taxon>Chytridiomycota incertae sedis</taxon>
        <taxon>Chytridiomycetes</taxon>
        <taxon>Spizellomycetales</taxon>
        <taxon>Powellomycetaceae</taxon>
        <taxon>Powellomyces</taxon>
    </lineage>
</organism>
<evidence type="ECO:0000256" key="2">
    <source>
        <dbReference type="PROSITE-ProRule" id="PRU00192"/>
    </source>
</evidence>
<feature type="region of interest" description="Disordered" evidence="4">
    <location>
        <begin position="596"/>
        <end position="668"/>
    </location>
</feature>
<name>A0A507E0H2_9FUNG</name>
<accession>A0A507E0H2</accession>
<dbReference type="Gene3D" id="2.30.30.40">
    <property type="entry name" value="SH3 Domains"/>
    <property type="match status" value="1"/>
</dbReference>
<dbReference type="Pfam" id="PF14604">
    <property type="entry name" value="SH3_9"/>
    <property type="match status" value="1"/>
</dbReference>
<protein>
    <recommendedName>
        <fullName evidence="9">SH3 domain-containing protein</fullName>
    </recommendedName>
</protein>
<feature type="compositionally biased region" description="Basic and acidic residues" evidence="4">
    <location>
        <begin position="149"/>
        <end position="160"/>
    </location>
</feature>
<dbReference type="InterPro" id="IPR030379">
    <property type="entry name" value="G_SEPTIN_dom"/>
</dbReference>
<dbReference type="EMBL" id="QEAQ01000063">
    <property type="protein sequence ID" value="TPX56875.1"/>
    <property type="molecule type" value="Genomic_DNA"/>
</dbReference>
<dbReference type="InterPro" id="IPR036028">
    <property type="entry name" value="SH3-like_dom_sf"/>
</dbReference>
<feature type="compositionally biased region" description="Polar residues" evidence="4">
    <location>
        <begin position="161"/>
        <end position="172"/>
    </location>
</feature>
<evidence type="ECO:0000256" key="4">
    <source>
        <dbReference type="SAM" id="MobiDB-lite"/>
    </source>
</evidence>
<evidence type="ECO:0008006" key="9">
    <source>
        <dbReference type="Google" id="ProtNLM"/>
    </source>
</evidence>
<evidence type="ECO:0000256" key="1">
    <source>
        <dbReference type="ARBA" id="ARBA00022443"/>
    </source>
</evidence>
<keyword evidence="3" id="KW-0342">GTP-binding</keyword>
<feature type="compositionally biased region" description="Basic and acidic residues" evidence="4">
    <location>
        <begin position="596"/>
        <end position="605"/>
    </location>
</feature>
<feature type="region of interest" description="Disordered" evidence="4">
    <location>
        <begin position="65"/>
        <end position="209"/>
    </location>
</feature>
<evidence type="ECO:0000256" key="3">
    <source>
        <dbReference type="RuleBase" id="RU004560"/>
    </source>
</evidence>
<dbReference type="PROSITE" id="PS50002">
    <property type="entry name" value="SH3"/>
    <property type="match status" value="1"/>
</dbReference>
<dbReference type="Gene3D" id="3.40.50.300">
    <property type="entry name" value="P-loop containing nucleotide triphosphate hydrolases"/>
    <property type="match status" value="1"/>
</dbReference>
<evidence type="ECO:0000313" key="7">
    <source>
        <dbReference type="EMBL" id="TPX56875.1"/>
    </source>
</evidence>
<feature type="domain" description="Septin-type G" evidence="6">
    <location>
        <begin position="318"/>
        <end position="611"/>
    </location>
</feature>
<dbReference type="Pfam" id="PF00735">
    <property type="entry name" value="Septin"/>
    <property type="match status" value="1"/>
</dbReference>
<feature type="compositionally biased region" description="Low complexity" evidence="4">
    <location>
        <begin position="633"/>
        <end position="658"/>
    </location>
</feature>
<dbReference type="SUPFAM" id="SSF50044">
    <property type="entry name" value="SH3-domain"/>
    <property type="match status" value="1"/>
</dbReference>
<evidence type="ECO:0000313" key="8">
    <source>
        <dbReference type="Proteomes" id="UP000318582"/>
    </source>
</evidence>
<dbReference type="STRING" id="109895.A0A507E0H2"/>
<keyword evidence="1 2" id="KW-0728">SH3 domain</keyword>
<feature type="compositionally biased region" description="Basic and acidic residues" evidence="4">
    <location>
        <begin position="196"/>
        <end position="209"/>
    </location>
</feature>
<dbReference type="SMART" id="SM00326">
    <property type="entry name" value="SH3"/>
    <property type="match status" value="1"/>
</dbReference>
<feature type="domain" description="SH3" evidence="5">
    <location>
        <begin position="5"/>
        <end position="66"/>
    </location>
</feature>
<feature type="compositionally biased region" description="Low complexity" evidence="4">
    <location>
        <begin position="173"/>
        <end position="187"/>
    </location>
</feature>
<proteinExistence type="inferred from homology"/>
<dbReference type="PANTHER" id="PTHR18884">
    <property type="entry name" value="SEPTIN"/>
    <property type="match status" value="1"/>
</dbReference>
<feature type="region of interest" description="Disordered" evidence="4">
    <location>
        <begin position="684"/>
        <end position="731"/>
    </location>
</feature>
<keyword evidence="3" id="KW-0547">Nucleotide-binding</keyword>
<dbReference type="SUPFAM" id="SSF52540">
    <property type="entry name" value="P-loop containing nucleoside triphosphate hydrolases"/>
    <property type="match status" value="1"/>
</dbReference>
<reference evidence="7 8" key="1">
    <citation type="journal article" date="2019" name="Sci. Rep.">
        <title>Comparative genomics of chytrid fungi reveal insights into the obligate biotrophic and pathogenic lifestyle of Synchytrium endobioticum.</title>
        <authorList>
            <person name="van de Vossenberg B.T.L.H."/>
            <person name="Warris S."/>
            <person name="Nguyen H.D.T."/>
            <person name="van Gent-Pelzer M.P.E."/>
            <person name="Joly D.L."/>
            <person name="van de Geest H.C."/>
            <person name="Bonants P.J.M."/>
            <person name="Smith D.S."/>
            <person name="Levesque C.A."/>
            <person name="van der Lee T.A.J."/>
        </authorList>
    </citation>
    <scope>NUCLEOTIDE SEQUENCE [LARGE SCALE GENOMIC DNA]</scope>
    <source>
        <strain evidence="7 8">CBS 809.83</strain>
    </source>
</reference>
<comment type="caution">
    <text evidence="7">The sequence shown here is derived from an EMBL/GenBank/DDBJ whole genome shotgun (WGS) entry which is preliminary data.</text>
</comment>
<gene>
    <name evidence="7" type="ORF">PhCBS80983_g04228</name>
</gene>
<evidence type="ECO:0000259" key="5">
    <source>
        <dbReference type="PROSITE" id="PS50002"/>
    </source>
</evidence>
<feature type="compositionally biased region" description="Polar residues" evidence="4">
    <location>
        <begin position="135"/>
        <end position="145"/>
    </location>
</feature>
<feature type="compositionally biased region" description="Polar residues" evidence="4">
    <location>
        <begin position="684"/>
        <end position="703"/>
    </location>
</feature>
<dbReference type="GO" id="GO:0005525">
    <property type="term" value="F:GTP binding"/>
    <property type="evidence" value="ECO:0007669"/>
    <property type="project" value="UniProtKB-KW"/>
</dbReference>
<evidence type="ECO:0000259" key="6">
    <source>
        <dbReference type="PROSITE" id="PS51719"/>
    </source>
</evidence>
<comment type="similarity">
    <text evidence="3">Belongs to the TRAFAC class TrmE-Era-EngA-EngB-Septin-like GTPase superfamily. Septin GTPase family.</text>
</comment>
<dbReference type="InterPro" id="IPR001452">
    <property type="entry name" value="SH3_domain"/>
</dbReference>
<feature type="compositionally biased region" description="Low complexity" evidence="4">
    <location>
        <begin position="69"/>
        <end position="110"/>
    </location>
</feature>
<feature type="region of interest" description="Disordered" evidence="4">
    <location>
        <begin position="218"/>
        <end position="237"/>
    </location>
</feature>
<dbReference type="InterPro" id="IPR027417">
    <property type="entry name" value="P-loop_NTPase"/>
</dbReference>
<sequence>MGDDKTGSRYTAISNYEPVYADEIRLDTGDLVVILQAYDDGWVTGHNVTKDTKGLLPFNFLAPVKEQSKSPQSQPQQQQQQQQPKQLPQQPTPQQQQQQLPQSQQQQKKLNPTTGAVSPAVAEDDVSLNPKKMQRMSSLTNTKVAYQQDEPRDGEPRSFKSGENSSVYSRPGTTTTTTTTTNNNNNNLKVNNPTDGQRRPESAVEDRSKEYEARKAFGTGSLPLPGHKPHQPSQPAPAVPAVPDKFNNNFRDESGAVGDAAKKERSPSVTSFVHAVMAASRDPEILTKEAIEERAAAARKKMQQLIADRTARARPAAAIGVLKFAIVGDSGIGKTSLIRQFMASPEVTQFEPAGTSEYGTELFLASTLTHPSTSPSADHFNLQFVDTPGFGAQMDAMATIKPVVEYHLQQFTATDRVFVHDMDARTLHRFLTTPNGAHTHVDILVFGILHRVKPVDIEYMKRLAPYVAICPVILKADTMSQQELFRLKVSVLEEVKRAGIDIYTFGMELDECIDLARAGVPGAVPFAVSNPVTSDRYGSSASSDSNSADRINEFKALKTRILQWHVSDIRAITAAKFVQWREVNLENSTRIRMEQDRAAAEERSRAAARAAAQAMAQAQMDQQQQHHQHQHQQHQQQQREQQYQQQQQQQYQYPQQQYNTQTKHSAPSAPKFLTNLFARKASNAGSLNQQQSTASPPGTPSLTRNRRPSEEPLHNENPYAGTTKWAGGNRG</sequence>
<feature type="compositionally biased region" description="Low complexity" evidence="4">
    <location>
        <begin position="607"/>
        <end position="625"/>
    </location>
</feature>